<evidence type="ECO:0000313" key="2">
    <source>
        <dbReference type="Proteomes" id="UP000654075"/>
    </source>
</evidence>
<dbReference type="Proteomes" id="UP000654075">
    <property type="component" value="Unassembled WGS sequence"/>
</dbReference>
<evidence type="ECO:0000313" key="1">
    <source>
        <dbReference type="EMBL" id="CAE8622102.1"/>
    </source>
</evidence>
<dbReference type="EMBL" id="CAJNNV010027892">
    <property type="protein sequence ID" value="CAE8622102.1"/>
    <property type="molecule type" value="Genomic_DNA"/>
</dbReference>
<name>A0A813GAH9_POLGL</name>
<accession>A0A813GAH9</accession>
<proteinExistence type="predicted"/>
<gene>
    <name evidence="1" type="ORF">PGLA1383_LOCUS39611</name>
</gene>
<keyword evidence="2" id="KW-1185">Reference proteome</keyword>
<comment type="caution">
    <text evidence="1">The sequence shown here is derived from an EMBL/GenBank/DDBJ whole genome shotgun (WGS) entry which is preliminary data.</text>
</comment>
<reference evidence="1" key="1">
    <citation type="submission" date="2021-02" db="EMBL/GenBank/DDBJ databases">
        <authorList>
            <person name="Dougan E. K."/>
            <person name="Rhodes N."/>
            <person name="Thang M."/>
            <person name="Chan C."/>
        </authorList>
    </citation>
    <scope>NUCLEOTIDE SEQUENCE</scope>
</reference>
<dbReference type="AlphaFoldDB" id="A0A813GAH9"/>
<sequence>MAHVAILFAFPAKQWCVADFQHVYHASLWLFPCRRCDRRLGSAWFECVGRKKNFCVSCQAGVFQFLPSYFAPRSFGRFCFSFGLPGVLASAYCAQCVSVCV</sequence>
<protein>
    <submittedName>
        <fullName evidence="1">Uncharacterized protein</fullName>
    </submittedName>
</protein>
<organism evidence="1 2">
    <name type="scientific">Polarella glacialis</name>
    <name type="common">Dinoflagellate</name>
    <dbReference type="NCBI Taxonomy" id="89957"/>
    <lineage>
        <taxon>Eukaryota</taxon>
        <taxon>Sar</taxon>
        <taxon>Alveolata</taxon>
        <taxon>Dinophyceae</taxon>
        <taxon>Suessiales</taxon>
        <taxon>Suessiaceae</taxon>
        <taxon>Polarella</taxon>
    </lineage>
</organism>